<dbReference type="PROSITE" id="PS50011">
    <property type="entry name" value="PROTEIN_KINASE_DOM"/>
    <property type="match status" value="1"/>
</dbReference>
<evidence type="ECO:0000259" key="3">
    <source>
        <dbReference type="PROSITE" id="PS50011"/>
    </source>
</evidence>
<dbReference type="GO" id="GO:0016301">
    <property type="term" value="F:kinase activity"/>
    <property type="evidence" value="ECO:0007669"/>
    <property type="project" value="UniProtKB-KW"/>
</dbReference>
<dbReference type="Gene3D" id="1.10.510.10">
    <property type="entry name" value="Transferase(Phosphotransferase) domain 1"/>
    <property type="match status" value="1"/>
</dbReference>
<keyword evidence="5" id="KW-0418">Kinase</keyword>
<keyword evidence="4" id="KW-1185">Reference proteome</keyword>
<accession>A0ABM0JM60</accession>
<dbReference type="Pfam" id="PF00069">
    <property type="entry name" value="Pkinase"/>
    <property type="match status" value="1"/>
</dbReference>
<dbReference type="CDD" id="cd00180">
    <property type="entry name" value="PKc"/>
    <property type="match status" value="1"/>
</dbReference>
<evidence type="ECO:0000313" key="5">
    <source>
        <dbReference type="RefSeq" id="XP_005096942.1"/>
    </source>
</evidence>
<name>A0ABM0JM60_APLCA</name>
<dbReference type="SMART" id="SM00220">
    <property type="entry name" value="S_TKc"/>
    <property type="match status" value="1"/>
</dbReference>
<protein>
    <submittedName>
        <fullName evidence="5">Probable serine/threonine-protein kinase CCRP1</fullName>
    </submittedName>
</protein>
<keyword evidence="2" id="KW-0067">ATP-binding</keyword>
<feature type="domain" description="Protein kinase" evidence="3">
    <location>
        <begin position="25"/>
        <end position="278"/>
    </location>
</feature>
<dbReference type="SUPFAM" id="SSF56112">
    <property type="entry name" value="Protein kinase-like (PK-like)"/>
    <property type="match status" value="1"/>
</dbReference>
<dbReference type="PANTHER" id="PTHR24346:SF30">
    <property type="entry name" value="MATERNAL EMBRYONIC LEUCINE ZIPPER KINASE"/>
    <property type="match status" value="1"/>
</dbReference>
<organism evidence="4 5">
    <name type="scientific">Aplysia californica</name>
    <name type="common">California sea hare</name>
    <dbReference type="NCBI Taxonomy" id="6500"/>
    <lineage>
        <taxon>Eukaryota</taxon>
        <taxon>Metazoa</taxon>
        <taxon>Spiralia</taxon>
        <taxon>Lophotrochozoa</taxon>
        <taxon>Mollusca</taxon>
        <taxon>Gastropoda</taxon>
        <taxon>Heterobranchia</taxon>
        <taxon>Euthyneura</taxon>
        <taxon>Tectipleura</taxon>
        <taxon>Aplysiida</taxon>
        <taxon>Aplysioidea</taxon>
        <taxon>Aplysiidae</taxon>
        <taxon>Aplysia</taxon>
    </lineage>
</organism>
<dbReference type="RefSeq" id="XP_005096942.1">
    <property type="nucleotide sequence ID" value="XM_005096885.2"/>
</dbReference>
<reference evidence="5" key="1">
    <citation type="submission" date="2025-08" db="UniProtKB">
        <authorList>
            <consortium name="RefSeq"/>
        </authorList>
    </citation>
    <scope>IDENTIFICATION</scope>
</reference>
<dbReference type="InterPro" id="IPR008271">
    <property type="entry name" value="Ser/Thr_kinase_AS"/>
</dbReference>
<keyword evidence="1" id="KW-0547">Nucleotide-binding</keyword>
<sequence>MSATFRLGRPLFETHSVNVSEALGFKEDRLLAGGATAQVFLATDVNNPEKKKALKKFIFLENGDPVDKPRKWFYFVNEVAMLQDLRHPNIIEMERAASCPESLVMVLEFHPVDLFDALPRISDDEATRYFTQVTEALSYLHSRRVVHGDVKLENVLVSKDGVAKLCDFGHAQVVPENTDSLKEWGSCAAYHGPEFTRGHPVKDAFKLESFCVGVLLWALVFRKKPQKNTDFLKLFDNDKSISPSYRQCVHRLLCADPTERASVSQIQQILSTNGHTELRVRQNTTAQSLITAPITYNSTGEEVASPYFGSSPIEQTPSSQFCHPFNEFSYQHSRYDQHFVYPSHSGNLQYFPRETPTQYYYMNQSNGLATFHPAGTHFDSSAYQRETTAQFPQYVDVSSSQYHQSPLDLQRAQWPVFTDTNQRTVQQPAPPSLGHSQFRTHHQNCYQPDPTACFQYVVPSSVPEYFQPATFQRYQE</sequence>
<dbReference type="InterPro" id="IPR011009">
    <property type="entry name" value="Kinase-like_dom_sf"/>
</dbReference>
<evidence type="ECO:0000313" key="4">
    <source>
        <dbReference type="Proteomes" id="UP000694888"/>
    </source>
</evidence>
<dbReference type="PANTHER" id="PTHR24346">
    <property type="entry name" value="MAP/MICROTUBULE AFFINITY-REGULATING KINASE"/>
    <property type="match status" value="1"/>
</dbReference>
<keyword evidence="5" id="KW-0808">Transferase</keyword>
<evidence type="ECO:0000256" key="1">
    <source>
        <dbReference type="ARBA" id="ARBA00022741"/>
    </source>
</evidence>
<evidence type="ECO:0000256" key="2">
    <source>
        <dbReference type="ARBA" id="ARBA00022840"/>
    </source>
</evidence>
<gene>
    <name evidence="5" type="primary">LOC101856801</name>
</gene>
<proteinExistence type="predicted"/>
<dbReference type="PROSITE" id="PS00108">
    <property type="entry name" value="PROTEIN_KINASE_ST"/>
    <property type="match status" value="1"/>
</dbReference>
<dbReference type="GeneID" id="101856801"/>
<dbReference type="Proteomes" id="UP000694888">
    <property type="component" value="Unplaced"/>
</dbReference>
<dbReference type="InterPro" id="IPR000719">
    <property type="entry name" value="Prot_kinase_dom"/>
</dbReference>